<accession>A0A8S1EWM0</accession>
<comment type="caution">
    <text evidence="2">The sequence shown here is derived from an EMBL/GenBank/DDBJ whole genome shotgun (WGS) entry which is preliminary data.</text>
</comment>
<dbReference type="Proteomes" id="UP000494206">
    <property type="component" value="Unassembled WGS sequence"/>
</dbReference>
<dbReference type="OrthoDB" id="5784654at2759"/>
<dbReference type="AlphaFoldDB" id="A0A8S1EWM0"/>
<feature type="transmembrane region" description="Helical" evidence="1">
    <location>
        <begin position="118"/>
        <end position="140"/>
    </location>
</feature>
<keyword evidence="1" id="KW-0472">Membrane</keyword>
<dbReference type="EMBL" id="CADEPM010000004">
    <property type="protein sequence ID" value="CAB3404612.1"/>
    <property type="molecule type" value="Genomic_DNA"/>
</dbReference>
<keyword evidence="1" id="KW-0812">Transmembrane</keyword>
<reference evidence="2 3" key="1">
    <citation type="submission" date="2020-04" db="EMBL/GenBank/DDBJ databases">
        <authorList>
            <person name="Laetsch R D."/>
            <person name="Stevens L."/>
            <person name="Kumar S."/>
            <person name="Blaxter L. M."/>
        </authorList>
    </citation>
    <scope>NUCLEOTIDE SEQUENCE [LARGE SCALE GENOMIC DNA]</scope>
</reference>
<keyword evidence="1" id="KW-1133">Transmembrane helix</keyword>
<feature type="transmembrane region" description="Helical" evidence="1">
    <location>
        <begin position="377"/>
        <end position="399"/>
    </location>
</feature>
<dbReference type="PANTHER" id="PTHR22714">
    <property type="entry name" value="PROTEIN CBG02446-RELATED"/>
    <property type="match status" value="1"/>
</dbReference>
<sequence length="456" mass="53379">MQFENLRAVGFRSDGPYVRFSDFCWSFDCPRPGSEIEFLNLTLKVMNATATILRIDATIDDAIIMVSNGSADFTLVTAIQTLDRMNIVDFTTPIGFTYYGYIHKEIPELAVADYILNAFYVDTLALLILLGIIVGSLIFLYTKIFNVRKKSLIEWMLVACSGILRQFMFRISTPICAIILIGVWLLCCQVIITYYEAKLKSFLLLSQRRGTIFNDLDDVLNAVEHDGWIMVLQDQGYTPYMFCKKEQCERLDRLSNKFLNISSEENIIPYLELDKHVGFIAFTSDVSQTRISYFNYEHRILFVRDGVMAPEFLAYAVPKTFPELREKFNRALAITKDSYGTIQTRYLPAFIDYSTAVRQNQNVTVLETTHFIQLYKFLLILYGIAVIILLLELSFRWIIRYYYLDSDSYRFVGFDWRFLRPQWQYRHFPRNQTIVLPMRRSHSPIHFSFKPYYATY</sequence>
<evidence type="ECO:0000313" key="2">
    <source>
        <dbReference type="EMBL" id="CAB3404612.1"/>
    </source>
</evidence>
<dbReference type="InterPro" id="IPR040128">
    <property type="entry name" value="T25E4.2-like"/>
</dbReference>
<gene>
    <name evidence="2" type="ORF">CBOVIS_LOCUS6915</name>
</gene>
<evidence type="ECO:0000313" key="3">
    <source>
        <dbReference type="Proteomes" id="UP000494206"/>
    </source>
</evidence>
<dbReference type="PANTHER" id="PTHR22714:SF8">
    <property type="entry name" value="PROTEIN CBG02446"/>
    <property type="match status" value="1"/>
</dbReference>
<name>A0A8S1EWM0_9PELO</name>
<dbReference type="SUPFAM" id="SSF53850">
    <property type="entry name" value="Periplasmic binding protein-like II"/>
    <property type="match status" value="1"/>
</dbReference>
<protein>
    <submittedName>
        <fullName evidence="2">Uncharacterized protein</fullName>
    </submittedName>
</protein>
<feature type="transmembrane region" description="Helical" evidence="1">
    <location>
        <begin position="175"/>
        <end position="195"/>
    </location>
</feature>
<evidence type="ECO:0000256" key="1">
    <source>
        <dbReference type="SAM" id="Phobius"/>
    </source>
</evidence>
<organism evidence="2 3">
    <name type="scientific">Caenorhabditis bovis</name>
    <dbReference type="NCBI Taxonomy" id="2654633"/>
    <lineage>
        <taxon>Eukaryota</taxon>
        <taxon>Metazoa</taxon>
        <taxon>Ecdysozoa</taxon>
        <taxon>Nematoda</taxon>
        <taxon>Chromadorea</taxon>
        <taxon>Rhabditida</taxon>
        <taxon>Rhabditina</taxon>
        <taxon>Rhabditomorpha</taxon>
        <taxon>Rhabditoidea</taxon>
        <taxon>Rhabditidae</taxon>
        <taxon>Peloderinae</taxon>
        <taxon>Caenorhabditis</taxon>
    </lineage>
</organism>
<keyword evidence="3" id="KW-1185">Reference proteome</keyword>
<dbReference type="Gene3D" id="1.10.287.70">
    <property type="match status" value="1"/>
</dbReference>
<proteinExistence type="predicted"/>